<dbReference type="GO" id="GO:0005829">
    <property type="term" value="C:cytosol"/>
    <property type="evidence" value="ECO:0007669"/>
    <property type="project" value="TreeGrafter"/>
</dbReference>
<sequence length="246" mass="26428">MNLTIIETGEIPEPLRHRFVPYADMFGQMFARAGRPVATQTIAVHRGDPLPEPQTLDAVLITGSPAGVYDPLPWLDPLRDFIRAAYAADLPMLGICFGHQIIADALGGEVRKSEKGWGMGRHAYRVVGAPGFLPGVGESVSILCSHQDQVIVPPAEAEVFLASPFTPNDGLAYRNGRVVTLQPHPEFADDYAIALADLRRGRAPDAVVDAALASFTTPSDSPAMGRWLADWLIAAAAQKSPQASRP</sequence>
<dbReference type="CDD" id="cd01741">
    <property type="entry name" value="GATase1_1"/>
    <property type="match status" value="1"/>
</dbReference>
<feature type="domain" description="Glutamine amidotransferase" evidence="1">
    <location>
        <begin position="26"/>
        <end position="187"/>
    </location>
</feature>
<keyword evidence="2" id="KW-0808">Transferase</keyword>
<dbReference type="PROSITE" id="PS51273">
    <property type="entry name" value="GATASE_TYPE_1"/>
    <property type="match status" value="1"/>
</dbReference>
<protein>
    <submittedName>
        <fullName evidence="2">GMP synthase-Glutamine amidotransferase</fullName>
    </submittedName>
</protein>
<dbReference type="STRING" id="665118.SAMN02983003_3592"/>
<evidence type="ECO:0000313" key="3">
    <source>
        <dbReference type="Proteomes" id="UP000183447"/>
    </source>
</evidence>
<dbReference type="PANTHER" id="PTHR42695:SF5">
    <property type="entry name" value="GLUTAMINE AMIDOTRANSFERASE YLR126C-RELATED"/>
    <property type="match status" value="1"/>
</dbReference>
<evidence type="ECO:0000313" key="2">
    <source>
        <dbReference type="EMBL" id="SFZ86412.1"/>
    </source>
</evidence>
<dbReference type="AlphaFoldDB" id="A0A1K2I3T7"/>
<dbReference type="InterPro" id="IPR017926">
    <property type="entry name" value="GATASE"/>
</dbReference>
<dbReference type="Gene3D" id="3.40.50.880">
    <property type="match status" value="1"/>
</dbReference>
<dbReference type="InterPro" id="IPR029062">
    <property type="entry name" value="Class_I_gatase-like"/>
</dbReference>
<keyword evidence="2" id="KW-0315">Glutamine amidotransferase</keyword>
<reference evidence="2 3" key="1">
    <citation type="submission" date="2016-11" db="EMBL/GenBank/DDBJ databases">
        <authorList>
            <person name="Jaros S."/>
            <person name="Januszkiewicz K."/>
            <person name="Wedrychowicz H."/>
        </authorList>
    </citation>
    <scope>NUCLEOTIDE SEQUENCE [LARGE SCALE GENOMIC DNA]</scope>
    <source>
        <strain evidence="2 3">ATCC 23634</strain>
    </source>
</reference>
<dbReference type="EMBL" id="FPKU01000003">
    <property type="protein sequence ID" value="SFZ86412.1"/>
    <property type="molecule type" value="Genomic_DNA"/>
</dbReference>
<dbReference type="OrthoDB" id="9794816at2"/>
<dbReference type="SUPFAM" id="SSF52317">
    <property type="entry name" value="Class I glutamine amidotransferase-like"/>
    <property type="match status" value="1"/>
</dbReference>
<keyword evidence="3" id="KW-1185">Reference proteome</keyword>
<proteinExistence type="predicted"/>
<dbReference type="GO" id="GO:0016740">
    <property type="term" value="F:transferase activity"/>
    <property type="evidence" value="ECO:0007669"/>
    <property type="project" value="UniProtKB-KW"/>
</dbReference>
<evidence type="ECO:0000259" key="1">
    <source>
        <dbReference type="Pfam" id="PF00117"/>
    </source>
</evidence>
<gene>
    <name evidence="2" type="ORF">SAMN02983003_3592</name>
</gene>
<name>A0A1K2I3T7_9HYPH</name>
<dbReference type="InterPro" id="IPR044992">
    <property type="entry name" value="ChyE-like"/>
</dbReference>
<accession>A0A1K2I3T7</accession>
<dbReference type="PANTHER" id="PTHR42695">
    <property type="entry name" value="GLUTAMINE AMIDOTRANSFERASE YLR126C-RELATED"/>
    <property type="match status" value="1"/>
</dbReference>
<organism evidence="2 3">
    <name type="scientific">Devosia enhydra</name>
    <dbReference type="NCBI Taxonomy" id="665118"/>
    <lineage>
        <taxon>Bacteria</taxon>
        <taxon>Pseudomonadati</taxon>
        <taxon>Pseudomonadota</taxon>
        <taxon>Alphaproteobacteria</taxon>
        <taxon>Hyphomicrobiales</taxon>
        <taxon>Devosiaceae</taxon>
        <taxon>Devosia</taxon>
    </lineage>
</organism>
<dbReference type="Proteomes" id="UP000183447">
    <property type="component" value="Unassembled WGS sequence"/>
</dbReference>
<dbReference type="RefSeq" id="WP_072345948.1">
    <property type="nucleotide sequence ID" value="NZ_FPKU01000003.1"/>
</dbReference>
<dbReference type="Pfam" id="PF00117">
    <property type="entry name" value="GATase"/>
    <property type="match status" value="1"/>
</dbReference>